<dbReference type="Proteomes" id="UP001596523">
    <property type="component" value="Unassembled WGS sequence"/>
</dbReference>
<dbReference type="RefSeq" id="WP_381828337.1">
    <property type="nucleotide sequence ID" value="NZ_JBHTCF010000002.1"/>
</dbReference>
<evidence type="ECO:0000256" key="6">
    <source>
        <dbReference type="ARBA" id="ARBA00022679"/>
    </source>
</evidence>
<dbReference type="SUPFAM" id="SSF52777">
    <property type="entry name" value="CoA-dependent acyltransferases"/>
    <property type="match status" value="1"/>
</dbReference>
<evidence type="ECO:0000256" key="1">
    <source>
        <dbReference type="ARBA" id="ARBA00004771"/>
    </source>
</evidence>
<keyword evidence="9 11" id="KW-0012">Acyltransferase</keyword>
<comment type="catalytic activity">
    <reaction evidence="10 11">
        <text>an acyl-CoA + a 1,2-diacyl-sn-glycerol = a triacyl-sn-glycerol + CoA</text>
        <dbReference type="Rhea" id="RHEA:10868"/>
        <dbReference type="ChEBI" id="CHEBI:17815"/>
        <dbReference type="ChEBI" id="CHEBI:57287"/>
        <dbReference type="ChEBI" id="CHEBI:58342"/>
        <dbReference type="ChEBI" id="CHEBI:64615"/>
        <dbReference type="EC" id="2.3.1.20"/>
    </reaction>
</comment>
<evidence type="ECO:0000256" key="2">
    <source>
        <dbReference type="ARBA" id="ARBA00005189"/>
    </source>
</evidence>
<feature type="domain" description="O-acyltransferase WSD1-like N-terminal" evidence="12">
    <location>
        <begin position="6"/>
        <end position="248"/>
    </location>
</feature>
<sequence>MPPELLAPLDLAFWNIESAGHPLHMGGLMIFEADAPDAAQRAAGQLAARAARIPGLNTRIRPVWLPVGAVARRAAPDRDPAAHVHLAAPVRDFHTAAGALMQRPLDRRHPLWAAHVLPGADGTSFAVLFMFHHAHADGLRSASYLLSLLDPALDDAPAPAEAHYPQKNGSGLRLPDPRKVPALVRDAVTDAGRALSIGSAVARANWGVRSSPALISRSTGARRADGTIVRLREVKRIREAAGGTINDVLLAIVAGGLRHWLNKRGDGSDGVRPRALIPVSLSDPHATSAWGNRLSGYLTRLPVDEAEPLARLRAVRENMERNRKAGPTSGPGAAALLADIVPPLGHRLGGGLIARSGRLLYDLLVTSVPLLGVQGLTLANSPAREAYPLAPLAPGHSLAVGITTYEDRVYFGLLADAAAVPDLDLLARSLAEEAAALVAACGT</sequence>
<dbReference type="InterPro" id="IPR004255">
    <property type="entry name" value="O-acyltransferase_WSD1_N"/>
</dbReference>
<comment type="pathway">
    <text evidence="1 11">Glycerolipid metabolism; triacylglycerol biosynthesis.</text>
</comment>
<keyword evidence="15" id="KW-1185">Reference proteome</keyword>
<organism evidence="14 15">
    <name type="scientific">Streptomyces monticola</name>
    <dbReference type="NCBI Taxonomy" id="2666263"/>
    <lineage>
        <taxon>Bacteria</taxon>
        <taxon>Bacillati</taxon>
        <taxon>Actinomycetota</taxon>
        <taxon>Actinomycetes</taxon>
        <taxon>Kitasatosporales</taxon>
        <taxon>Streptomycetaceae</taxon>
        <taxon>Streptomyces</taxon>
    </lineage>
</organism>
<gene>
    <name evidence="14" type="ORF">ACFQVC_08260</name>
</gene>
<keyword evidence="8 11" id="KW-0443">Lipid metabolism</keyword>
<keyword evidence="5 11" id="KW-0444">Lipid biosynthesis</keyword>
<dbReference type="EMBL" id="JBHTCF010000002">
    <property type="protein sequence ID" value="MFC7304202.1"/>
    <property type="molecule type" value="Genomic_DNA"/>
</dbReference>
<evidence type="ECO:0000256" key="4">
    <source>
        <dbReference type="ARBA" id="ARBA00013244"/>
    </source>
</evidence>
<accession>A0ABW2JEQ6</accession>
<dbReference type="NCBIfam" id="TIGR02946">
    <property type="entry name" value="acyl_WS_DGAT"/>
    <property type="match status" value="1"/>
</dbReference>
<evidence type="ECO:0000259" key="12">
    <source>
        <dbReference type="Pfam" id="PF03007"/>
    </source>
</evidence>
<dbReference type="Pfam" id="PF03007">
    <property type="entry name" value="WS_DGAT_cat"/>
    <property type="match status" value="1"/>
</dbReference>
<dbReference type="InterPro" id="IPR045034">
    <property type="entry name" value="O-acyltransferase_WSD1-like"/>
</dbReference>
<evidence type="ECO:0000256" key="3">
    <source>
        <dbReference type="ARBA" id="ARBA00009587"/>
    </source>
</evidence>
<keyword evidence="6 11" id="KW-0808">Transferase</keyword>
<evidence type="ECO:0000259" key="13">
    <source>
        <dbReference type="Pfam" id="PF06974"/>
    </source>
</evidence>
<evidence type="ECO:0000256" key="5">
    <source>
        <dbReference type="ARBA" id="ARBA00022516"/>
    </source>
</evidence>
<evidence type="ECO:0000256" key="8">
    <source>
        <dbReference type="ARBA" id="ARBA00023098"/>
    </source>
</evidence>
<protein>
    <recommendedName>
        <fullName evidence="4 11">Diacylglycerol O-acyltransferase</fullName>
        <ecNumber evidence="4 11">2.3.1.20</ecNumber>
    </recommendedName>
</protein>
<proteinExistence type="inferred from homology"/>
<evidence type="ECO:0000256" key="10">
    <source>
        <dbReference type="ARBA" id="ARBA00048109"/>
    </source>
</evidence>
<comment type="pathway">
    <text evidence="2">Lipid metabolism.</text>
</comment>
<name>A0ABW2JEQ6_9ACTN</name>
<keyword evidence="7 11" id="KW-0319">Glycerol metabolism</keyword>
<reference evidence="15" key="1">
    <citation type="journal article" date="2019" name="Int. J. Syst. Evol. Microbiol.">
        <title>The Global Catalogue of Microorganisms (GCM) 10K type strain sequencing project: providing services to taxonomists for standard genome sequencing and annotation.</title>
        <authorList>
            <consortium name="The Broad Institute Genomics Platform"/>
            <consortium name="The Broad Institute Genome Sequencing Center for Infectious Disease"/>
            <person name="Wu L."/>
            <person name="Ma J."/>
        </authorList>
    </citation>
    <scope>NUCLEOTIDE SEQUENCE [LARGE SCALE GENOMIC DNA]</scope>
    <source>
        <strain evidence="15">SYNS20</strain>
    </source>
</reference>
<evidence type="ECO:0000313" key="14">
    <source>
        <dbReference type="EMBL" id="MFC7304202.1"/>
    </source>
</evidence>
<dbReference type="PANTHER" id="PTHR31650:SF1">
    <property type="entry name" value="WAX ESTER SYNTHASE_DIACYLGLYCEROL ACYLTRANSFERASE 4-RELATED"/>
    <property type="match status" value="1"/>
</dbReference>
<dbReference type="InterPro" id="IPR009721">
    <property type="entry name" value="O-acyltransferase_WSD1_C"/>
</dbReference>
<feature type="domain" description="O-acyltransferase WSD1 C-terminal" evidence="13">
    <location>
        <begin position="290"/>
        <end position="433"/>
    </location>
</feature>
<evidence type="ECO:0000256" key="7">
    <source>
        <dbReference type="ARBA" id="ARBA00022798"/>
    </source>
</evidence>
<evidence type="ECO:0000256" key="9">
    <source>
        <dbReference type="ARBA" id="ARBA00023315"/>
    </source>
</evidence>
<evidence type="ECO:0000256" key="11">
    <source>
        <dbReference type="RuleBase" id="RU361241"/>
    </source>
</evidence>
<dbReference type="InterPro" id="IPR014292">
    <property type="entry name" value="Acyl_transf_WS/DGAT"/>
</dbReference>
<comment type="caution">
    <text evidence="14">The sequence shown here is derived from an EMBL/GenBank/DDBJ whole genome shotgun (WGS) entry which is preliminary data.</text>
</comment>
<dbReference type="EC" id="2.3.1.20" evidence="4 11"/>
<dbReference type="Pfam" id="PF06974">
    <property type="entry name" value="WS_DGAT_C"/>
    <property type="match status" value="1"/>
</dbReference>
<evidence type="ECO:0000313" key="15">
    <source>
        <dbReference type="Proteomes" id="UP001596523"/>
    </source>
</evidence>
<dbReference type="PANTHER" id="PTHR31650">
    <property type="entry name" value="O-ACYLTRANSFERASE (WSD1-LIKE) FAMILY PROTEIN"/>
    <property type="match status" value="1"/>
</dbReference>
<comment type="similarity">
    <text evidence="3 11">Belongs to the long-chain O-acyltransferase family.</text>
</comment>